<proteinExistence type="predicted"/>
<feature type="transmembrane region" description="Helical" evidence="2">
    <location>
        <begin position="67"/>
        <end position="86"/>
    </location>
</feature>
<reference evidence="3" key="2">
    <citation type="submission" date="2023-06" db="EMBL/GenBank/DDBJ databases">
        <authorList>
            <consortium name="Lawrence Berkeley National Laboratory"/>
            <person name="Haridas S."/>
            <person name="Hensen N."/>
            <person name="Bonometti L."/>
            <person name="Westerberg I."/>
            <person name="Brannstrom I.O."/>
            <person name="Guillou S."/>
            <person name="Cros-Aarteil S."/>
            <person name="Calhoun S."/>
            <person name="Kuo A."/>
            <person name="Mondo S."/>
            <person name="Pangilinan J."/>
            <person name="Riley R."/>
            <person name="Labutti K."/>
            <person name="Andreopoulos B."/>
            <person name="Lipzen A."/>
            <person name="Chen C."/>
            <person name="Yanf M."/>
            <person name="Daum C."/>
            <person name="Ng V."/>
            <person name="Clum A."/>
            <person name="Steindorff A."/>
            <person name="Ohm R."/>
            <person name="Martin F."/>
            <person name="Silar P."/>
            <person name="Natvig D."/>
            <person name="Lalanne C."/>
            <person name="Gautier V."/>
            <person name="Ament-Velasquez S.L."/>
            <person name="Kruys A."/>
            <person name="Hutchinson M.I."/>
            <person name="Powell A.J."/>
            <person name="Barry K."/>
            <person name="Miller A.N."/>
            <person name="Grigoriev I.V."/>
            <person name="Debuchy R."/>
            <person name="Gladieux P."/>
            <person name="Thoren M.H."/>
            <person name="Johannesson H."/>
        </authorList>
    </citation>
    <scope>NUCLEOTIDE SEQUENCE</scope>
    <source>
        <strain evidence="3">CBS 118394</strain>
    </source>
</reference>
<reference evidence="3" key="1">
    <citation type="journal article" date="2023" name="Mol. Phylogenet. Evol.">
        <title>Genome-scale phylogeny and comparative genomics of the fungal order Sordariales.</title>
        <authorList>
            <person name="Hensen N."/>
            <person name="Bonometti L."/>
            <person name="Westerberg I."/>
            <person name="Brannstrom I.O."/>
            <person name="Guillou S."/>
            <person name="Cros-Aarteil S."/>
            <person name="Calhoun S."/>
            <person name="Haridas S."/>
            <person name="Kuo A."/>
            <person name="Mondo S."/>
            <person name="Pangilinan J."/>
            <person name="Riley R."/>
            <person name="LaButti K."/>
            <person name="Andreopoulos B."/>
            <person name="Lipzen A."/>
            <person name="Chen C."/>
            <person name="Yan M."/>
            <person name="Daum C."/>
            <person name="Ng V."/>
            <person name="Clum A."/>
            <person name="Steindorff A."/>
            <person name="Ohm R.A."/>
            <person name="Martin F."/>
            <person name="Silar P."/>
            <person name="Natvig D.O."/>
            <person name="Lalanne C."/>
            <person name="Gautier V."/>
            <person name="Ament-Velasquez S.L."/>
            <person name="Kruys A."/>
            <person name="Hutchinson M.I."/>
            <person name="Powell A.J."/>
            <person name="Barry K."/>
            <person name="Miller A.N."/>
            <person name="Grigoriev I.V."/>
            <person name="Debuchy R."/>
            <person name="Gladieux P."/>
            <person name="Hiltunen Thoren M."/>
            <person name="Johannesson H."/>
        </authorList>
    </citation>
    <scope>NUCLEOTIDE SEQUENCE</scope>
    <source>
        <strain evidence="3">CBS 118394</strain>
    </source>
</reference>
<keyword evidence="2" id="KW-0812">Transmembrane</keyword>
<evidence type="ECO:0000313" key="3">
    <source>
        <dbReference type="EMBL" id="KAK3318449.1"/>
    </source>
</evidence>
<gene>
    <name evidence="3" type="ORF">B0H66DRAFT_603035</name>
</gene>
<keyword evidence="2" id="KW-1133">Transmembrane helix</keyword>
<evidence type="ECO:0000256" key="1">
    <source>
        <dbReference type="SAM" id="MobiDB-lite"/>
    </source>
</evidence>
<protein>
    <submittedName>
        <fullName evidence="3">Uncharacterized protein</fullName>
    </submittedName>
</protein>
<accession>A0AAE0I530</accession>
<organism evidence="3 4">
    <name type="scientific">Apodospora peruviana</name>
    <dbReference type="NCBI Taxonomy" id="516989"/>
    <lineage>
        <taxon>Eukaryota</taxon>
        <taxon>Fungi</taxon>
        <taxon>Dikarya</taxon>
        <taxon>Ascomycota</taxon>
        <taxon>Pezizomycotina</taxon>
        <taxon>Sordariomycetes</taxon>
        <taxon>Sordariomycetidae</taxon>
        <taxon>Sordariales</taxon>
        <taxon>Lasiosphaeriaceae</taxon>
        <taxon>Apodospora</taxon>
    </lineage>
</organism>
<dbReference type="Proteomes" id="UP001283341">
    <property type="component" value="Unassembled WGS sequence"/>
</dbReference>
<evidence type="ECO:0000256" key="2">
    <source>
        <dbReference type="SAM" id="Phobius"/>
    </source>
</evidence>
<comment type="caution">
    <text evidence="3">The sequence shown here is derived from an EMBL/GenBank/DDBJ whole genome shotgun (WGS) entry which is preliminary data.</text>
</comment>
<evidence type="ECO:0000313" key="4">
    <source>
        <dbReference type="Proteomes" id="UP001283341"/>
    </source>
</evidence>
<sequence>MGGFNFHGGKTNPRSRHTSGGWMNTYGSTDAPALSDQWCRQQRDCAPAHLTISGVNTKYTGTRRPTLTAFAFALASVGFGFKYISVTLRRNELAQKSDASGPNLYVTVDRSGGGI</sequence>
<keyword evidence="2" id="KW-0472">Membrane</keyword>
<keyword evidence="4" id="KW-1185">Reference proteome</keyword>
<feature type="region of interest" description="Disordered" evidence="1">
    <location>
        <begin position="1"/>
        <end position="23"/>
    </location>
</feature>
<name>A0AAE0I530_9PEZI</name>
<dbReference type="AlphaFoldDB" id="A0AAE0I530"/>
<dbReference type="EMBL" id="JAUEDM010000004">
    <property type="protein sequence ID" value="KAK3318449.1"/>
    <property type="molecule type" value="Genomic_DNA"/>
</dbReference>